<dbReference type="GO" id="GO:0016281">
    <property type="term" value="C:eukaryotic translation initiation factor 4F complex"/>
    <property type="evidence" value="ECO:0007669"/>
    <property type="project" value="TreeGrafter"/>
</dbReference>
<dbReference type="EMBL" id="CALNXJ010000003">
    <property type="protein sequence ID" value="CAH3035631.1"/>
    <property type="molecule type" value="Genomic_DNA"/>
</dbReference>
<evidence type="ECO:0000313" key="17">
    <source>
        <dbReference type="EMBL" id="CAH3035631.1"/>
    </source>
</evidence>
<evidence type="ECO:0000256" key="3">
    <source>
        <dbReference type="ARBA" id="ARBA00022491"/>
    </source>
</evidence>
<evidence type="ECO:0000256" key="7">
    <source>
        <dbReference type="ARBA" id="ARBA00022843"/>
    </source>
</evidence>
<keyword evidence="10" id="KW-0007">Acetylation</keyword>
<feature type="compositionally biased region" description="Gly residues" evidence="14">
    <location>
        <begin position="1120"/>
        <end position="1131"/>
    </location>
</feature>
<dbReference type="GO" id="GO:0003743">
    <property type="term" value="F:translation initiation factor activity"/>
    <property type="evidence" value="ECO:0007669"/>
    <property type="project" value="UniProtKB-KW"/>
</dbReference>
<gene>
    <name evidence="17" type="ORF">PMEA_00016385</name>
</gene>
<feature type="compositionally biased region" description="Low complexity" evidence="14">
    <location>
        <begin position="1132"/>
        <end position="1144"/>
    </location>
</feature>
<evidence type="ECO:0000256" key="9">
    <source>
        <dbReference type="ARBA" id="ARBA00022917"/>
    </source>
</evidence>
<feature type="region of interest" description="Disordered" evidence="14">
    <location>
        <begin position="1050"/>
        <end position="1253"/>
    </location>
</feature>
<evidence type="ECO:0000256" key="8">
    <source>
        <dbReference type="ARBA" id="ARBA00022845"/>
    </source>
</evidence>
<proteinExistence type="inferred from homology"/>
<feature type="compositionally biased region" description="Basic and acidic residues" evidence="14">
    <location>
        <begin position="1213"/>
        <end position="1224"/>
    </location>
</feature>
<dbReference type="PROSITE" id="PS51363">
    <property type="entry name" value="W2"/>
    <property type="match status" value="1"/>
</dbReference>
<dbReference type="SMART" id="SM00544">
    <property type="entry name" value="MA3"/>
    <property type="match status" value="1"/>
</dbReference>
<evidence type="ECO:0000256" key="12">
    <source>
        <dbReference type="ARBA" id="ARBA00040449"/>
    </source>
</evidence>
<feature type="compositionally biased region" description="Polar residues" evidence="14">
    <location>
        <begin position="19"/>
        <end position="32"/>
    </location>
</feature>
<dbReference type="GO" id="GO:0003729">
    <property type="term" value="F:mRNA binding"/>
    <property type="evidence" value="ECO:0007669"/>
    <property type="project" value="TreeGrafter"/>
</dbReference>
<evidence type="ECO:0000256" key="6">
    <source>
        <dbReference type="ARBA" id="ARBA00022553"/>
    </source>
</evidence>
<feature type="region of interest" description="Disordered" evidence="14">
    <location>
        <begin position="235"/>
        <end position="280"/>
    </location>
</feature>
<evidence type="ECO:0000259" key="16">
    <source>
        <dbReference type="PROSITE" id="PS51366"/>
    </source>
</evidence>
<reference evidence="17 18" key="1">
    <citation type="submission" date="2022-05" db="EMBL/GenBank/DDBJ databases">
        <authorList>
            <consortium name="Genoscope - CEA"/>
            <person name="William W."/>
        </authorList>
    </citation>
    <scope>NUCLEOTIDE SEQUENCE [LARGE SCALE GENOMIC DNA]</scope>
</reference>
<evidence type="ECO:0000256" key="5">
    <source>
        <dbReference type="ARBA" id="ARBA00022540"/>
    </source>
</evidence>
<dbReference type="Pfam" id="PF02020">
    <property type="entry name" value="W2"/>
    <property type="match status" value="1"/>
</dbReference>
<keyword evidence="18" id="KW-1185">Reference proteome</keyword>
<keyword evidence="6" id="KW-0597">Phosphoprotein</keyword>
<dbReference type="SMART" id="SM00543">
    <property type="entry name" value="MIF4G"/>
    <property type="match status" value="1"/>
</dbReference>
<feature type="region of interest" description="Disordered" evidence="14">
    <location>
        <begin position="752"/>
        <end position="772"/>
    </location>
</feature>
<feature type="compositionally biased region" description="Basic and acidic residues" evidence="14">
    <location>
        <begin position="576"/>
        <end position="603"/>
    </location>
</feature>
<comment type="subunit">
    <text evidence="13">Interacts with the serine/threonine protein kinases MKNK1 and MKNK2. Binds EIF4A and EIF3. Interacts with MIF4GD. Interacts with DAZAP2.</text>
</comment>
<keyword evidence="3" id="KW-0678">Repressor</keyword>
<feature type="compositionally biased region" description="Low complexity" evidence="14">
    <location>
        <begin position="58"/>
        <end position="71"/>
    </location>
</feature>
<feature type="domain" description="W2" evidence="15">
    <location>
        <begin position="1445"/>
        <end position="1613"/>
    </location>
</feature>
<feature type="compositionally biased region" description="Basic and acidic residues" evidence="14">
    <location>
        <begin position="538"/>
        <end position="549"/>
    </location>
</feature>
<accession>A0AAU9VQW0</accession>
<keyword evidence="4" id="KW-1017">Isopeptide bond</keyword>
<keyword evidence="2" id="KW-0488">Methylation</keyword>
<dbReference type="CDD" id="cd11559">
    <property type="entry name" value="W2_eIF4G1_like"/>
    <property type="match status" value="1"/>
</dbReference>
<keyword evidence="9" id="KW-0648">Protein biosynthesis</keyword>
<comment type="caution">
    <text evidence="17">The sequence shown here is derived from an EMBL/GenBank/DDBJ whole genome shotgun (WGS) entry which is preliminary data.</text>
</comment>
<feature type="compositionally biased region" description="Acidic residues" evidence="14">
    <location>
        <begin position="517"/>
        <end position="526"/>
    </location>
</feature>
<feature type="compositionally biased region" description="Low complexity" evidence="14">
    <location>
        <begin position="238"/>
        <end position="277"/>
    </location>
</feature>
<evidence type="ECO:0000259" key="15">
    <source>
        <dbReference type="PROSITE" id="PS51363"/>
    </source>
</evidence>
<comment type="function">
    <text evidence="11">Appears to play a role in the switch from cap-dependent to IRES-mediated translation during mitosis, apoptosis and viral infection. Cleaved by some caspases and viral proteases.</text>
</comment>
<evidence type="ECO:0000256" key="4">
    <source>
        <dbReference type="ARBA" id="ARBA00022499"/>
    </source>
</evidence>
<feature type="compositionally biased region" description="Low complexity" evidence="14">
    <location>
        <begin position="1227"/>
        <end position="1245"/>
    </location>
</feature>
<dbReference type="FunFam" id="1.25.40.180:FF:000042">
    <property type="entry name" value="Eukaryotic translation initiation factor 4 gamma"/>
    <property type="match status" value="1"/>
</dbReference>
<dbReference type="SUPFAM" id="SSF48371">
    <property type="entry name" value="ARM repeat"/>
    <property type="match status" value="3"/>
</dbReference>
<keyword evidence="8" id="KW-0810">Translation regulation</keyword>
<dbReference type="InterPro" id="IPR003890">
    <property type="entry name" value="MIF4G-like_typ-3"/>
</dbReference>
<organism evidence="17 18">
    <name type="scientific">Pocillopora meandrina</name>
    <dbReference type="NCBI Taxonomy" id="46732"/>
    <lineage>
        <taxon>Eukaryota</taxon>
        <taxon>Metazoa</taxon>
        <taxon>Cnidaria</taxon>
        <taxon>Anthozoa</taxon>
        <taxon>Hexacorallia</taxon>
        <taxon>Scleractinia</taxon>
        <taxon>Astrocoeniina</taxon>
        <taxon>Pocilloporidae</taxon>
        <taxon>Pocillopora</taxon>
    </lineage>
</organism>
<keyword evidence="5" id="KW-0396">Initiation factor</keyword>
<dbReference type="Proteomes" id="UP001159428">
    <property type="component" value="Unassembled WGS sequence"/>
</dbReference>
<evidence type="ECO:0000256" key="11">
    <source>
        <dbReference type="ARBA" id="ARBA00037759"/>
    </source>
</evidence>
<dbReference type="GO" id="GO:0006417">
    <property type="term" value="P:regulation of translation"/>
    <property type="evidence" value="ECO:0007669"/>
    <property type="project" value="UniProtKB-KW"/>
</dbReference>
<name>A0AAU9VQW0_9CNID</name>
<dbReference type="FunFam" id="1.25.40.180:FF:000001">
    <property type="entry name" value="Eukaryotic translation initiation factor 4 gamma, 3, putative"/>
    <property type="match status" value="1"/>
</dbReference>
<evidence type="ECO:0000256" key="1">
    <source>
        <dbReference type="ARBA" id="ARBA00005775"/>
    </source>
</evidence>
<dbReference type="Pfam" id="PF02854">
    <property type="entry name" value="MIF4G"/>
    <property type="match status" value="1"/>
</dbReference>
<comment type="similarity">
    <text evidence="1">Belongs to the eukaryotic initiation factor 4G family.</text>
</comment>
<feature type="compositionally biased region" description="Polar residues" evidence="14">
    <location>
        <begin position="336"/>
        <end position="347"/>
    </location>
</feature>
<evidence type="ECO:0000256" key="14">
    <source>
        <dbReference type="SAM" id="MobiDB-lite"/>
    </source>
</evidence>
<dbReference type="InterPro" id="IPR003307">
    <property type="entry name" value="W2_domain"/>
</dbReference>
<keyword evidence="7" id="KW-0832">Ubl conjugation</keyword>
<evidence type="ECO:0000313" key="18">
    <source>
        <dbReference type="Proteomes" id="UP001159428"/>
    </source>
</evidence>
<evidence type="ECO:0000256" key="2">
    <source>
        <dbReference type="ARBA" id="ARBA00022481"/>
    </source>
</evidence>
<feature type="compositionally biased region" description="Acidic residues" evidence="14">
    <location>
        <begin position="604"/>
        <end position="637"/>
    </location>
</feature>
<protein>
    <recommendedName>
        <fullName evidence="12">Eukaryotic translation initiation factor 4 gamma 2</fullName>
    </recommendedName>
</protein>
<dbReference type="PROSITE" id="PS51366">
    <property type="entry name" value="MI"/>
    <property type="match status" value="1"/>
</dbReference>
<feature type="region of interest" description="Disordered" evidence="14">
    <location>
        <begin position="1"/>
        <end position="100"/>
    </location>
</feature>
<feature type="domain" description="MI" evidence="16">
    <location>
        <begin position="1251"/>
        <end position="1373"/>
    </location>
</feature>
<dbReference type="InterPro" id="IPR016024">
    <property type="entry name" value="ARM-type_fold"/>
</dbReference>
<evidence type="ECO:0000256" key="10">
    <source>
        <dbReference type="ARBA" id="ARBA00022990"/>
    </source>
</evidence>
<evidence type="ECO:0000256" key="13">
    <source>
        <dbReference type="ARBA" id="ARBA00046720"/>
    </source>
</evidence>
<dbReference type="Gene3D" id="1.25.40.180">
    <property type="match status" value="3"/>
</dbReference>
<dbReference type="SMART" id="SM00515">
    <property type="entry name" value="eIF5C"/>
    <property type="match status" value="1"/>
</dbReference>
<dbReference type="PANTHER" id="PTHR23253:SF9">
    <property type="entry name" value="EUKARYOTIC TRANSLATION INITIATION FACTOR 4 GAMMA 2"/>
    <property type="match status" value="1"/>
</dbReference>
<dbReference type="PANTHER" id="PTHR23253">
    <property type="entry name" value="EUKARYOTIC TRANSLATION INITIATION FACTOR 4 GAMMA"/>
    <property type="match status" value="1"/>
</dbReference>
<feature type="region of interest" description="Disordered" evidence="14">
    <location>
        <begin position="453"/>
        <end position="653"/>
    </location>
</feature>
<feature type="compositionally biased region" description="Basic and acidic residues" evidence="14">
    <location>
        <begin position="364"/>
        <end position="374"/>
    </location>
</feature>
<feature type="region of interest" description="Disordered" evidence="14">
    <location>
        <begin position="327"/>
        <end position="387"/>
    </location>
</feature>
<sequence length="1614" mass="179318">MQKGKTATSPPAMVIPRGPSQQNARGPPSSQQRTEDFNQRPPQTFPMGGQMQPNVVMGPLPNQLQGPPGQQSRMPNQPFFPHQRPMRMPRHQTPNNPPLYPSPPSGQFVQFVNPQGAPQAFIPPGQGHPQYHVDYGQIPGPPQMQYRHQQPMPGPFPSVSGPSQGPGHFVFTPQQTGYPVGQPSHMYILRATPPPMNTLPQYSPNQNFEPRARERKIIQIKDPNSNKDVTQEILNRQPSGSVSGSASGSTGGTPTNTPDISGQSSSSSTPPLTSQQQDVRAQFAAQVAATLSSDTDKNKKPGDIIIQKPSVNNKLTVDAPKLKDVADTSKDDLSKQTEISANTTASTEAKLAEQPVEKNLGTQLKEESKSRQPKEAVQGSKLGEGISVDTPLVSSVDAITSTKGIISNVRVEIYTPQDLGNKEIQQNNASATEVVKPVVEPVEVIVKKPEVASEEEEKSLNGPVVHSSEEVEETEEVITVDTNVEIEAPPMENVLEPAVDSKAAEQDTQQAPKVEPTLEESAEEEIMPIAQESDGGEVEERVNGHEADAKMAIVTKNSTDVQGAGKDMKKKKQNKRLKDMEKRFSEKGVDLMDAYTEKPVKEEVPEDTEEPAVEESKEEEEAVEEVLSEDETWEDKEESSFPDLDEEPERQDGGKLTYERDFLLQFQSNPMCMLKPEGLPDLEVVLGQARTPSKSGFSHNRMQAKDGGENMFLPSYLRQNSRNNPSNQRAGRRNVPPKKVIDLAPKIASTEQLKRTEKRWMRPSEAVKDGVSEEQMKTDEILRKVRSILNKLTPQKFQTLTQQIIDLEINTQERLEGAIDLIFEKAIDEAAFSVAYANMCRCLIPKKVFVEKDGTTKELTFRKILLNKCQKEFEKEKSVEKRIHEKLEELTSKGLSEEELEMKKNDLRDEETQVKRRTLGNIRFIGELFKLKMLTESIMHDCVVKLLKSNDEEAFECLCKLLVTIGKDLDHAKAKPRVDQYFAQINKIIQARITSARVRFMMQDIVDLRNNNWVPRREDNNPKTIDQIHKEAADAAKKTQLMIQMAKQDKKLRGNMGGRDSPRPSGGVPQADETWTTVSRGPKNVSVDPKRFQNIKRPVDSENISLGPGGKGFSSWARGSSGGTGAVGAGAGPSAASAAPPAASVEDNRPTGNRYSALAGERKYSAPSRQNSGGSGRQEPRSPMGGGRRAPFGAGEREKALEAVRAVTQPKRNTQEREGGRESPRLTPEAPSTPEPTSASVSPAPELTPEAMKKKAKAIIEEYLDIRDMKEAVECVKELQSPSTHHVFVTFAFNHTVEQKESSRKAIGRLFHFLLRDGVLTNEQYLTGVEPIMKSAEDLEVDVPLLWKYLAEMMGQSAFDGNLNLDKLLLECVLKYVSKQKAAKLFFHLLETAANDTSREDVSAILSRYNVRLNAFFDTDKEAIEFAKDKNIEFALGQVSSSQNVGSATQHSAKIQEELRNLILKRKARNEEVFEWIDEHVPETETKEAPFIRALVTAVCEDIMENEDGGQCKCNVNLMKVRKSLLQKYIDVNTHLELQALFAVQALFVQLDHPPGFIKSYFDTLYDEEVITEDSFNAWESSSEEQLGKGVAVAASLEFFRWLRSAPEEPAEES</sequence>
<dbReference type="Pfam" id="PF02847">
    <property type="entry name" value="MA3"/>
    <property type="match status" value="1"/>
</dbReference>
<dbReference type="InterPro" id="IPR003891">
    <property type="entry name" value="Initiation_fac_eIF4g_MI"/>
</dbReference>